<keyword evidence="3" id="KW-1185">Reference proteome</keyword>
<evidence type="ECO:0000256" key="1">
    <source>
        <dbReference type="SAM" id="MobiDB-lite"/>
    </source>
</evidence>
<sequence>MVNTLKGFRKWRSLKGSDMAALIGKRSSVMGKFWDGCSKDDEDKLYPCVIKEYDDRKKIARIAALQQMVRVEMIDDAAVYNEEEGLWIALTMMSEYHAAHLAANPPAPAPVEEDSQATEDEPEAGEEAPCL</sequence>
<name>A0ABR1FZS5_AURAN</name>
<feature type="compositionally biased region" description="Acidic residues" evidence="1">
    <location>
        <begin position="111"/>
        <end position="131"/>
    </location>
</feature>
<comment type="caution">
    <text evidence="2">The sequence shown here is derived from an EMBL/GenBank/DDBJ whole genome shotgun (WGS) entry which is preliminary data.</text>
</comment>
<gene>
    <name evidence="2" type="ORF">SO694_00019029</name>
</gene>
<evidence type="ECO:0000313" key="3">
    <source>
        <dbReference type="Proteomes" id="UP001363151"/>
    </source>
</evidence>
<protein>
    <submittedName>
        <fullName evidence="2">Uncharacterized protein</fullName>
    </submittedName>
</protein>
<evidence type="ECO:0000313" key="2">
    <source>
        <dbReference type="EMBL" id="KAK7241774.1"/>
    </source>
</evidence>
<feature type="region of interest" description="Disordered" evidence="1">
    <location>
        <begin position="103"/>
        <end position="131"/>
    </location>
</feature>
<reference evidence="2 3" key="1">
    <citation type="submission" date="2024-03" db="EMBL/GenBank/DDBJ databases">
        <title>Aureococcus anophagefferens CCMP1851 and Kratosvirus quantuckense: Draft genome of a second virus-susceptible host strain in the model system.</title>
        <authorList>
            <person name="Chase E."/>
            <person name="Truchon A.R."/>
            <person name="Schepens W."/>
            <person name="Wilhelm S.W."/>
        </authorList>
    </citation>
    <scope>NUCLEOTIDE SEQUENCE [LARGE SCALE GENOMIC DNA]</scope>
    <source>
        <strain evidence="2 3">CCMP1851</strain>
    </source>
</reference>
<accession>A0ABR1FZS5</accession>
<dbReference type="EMBL" id="JBBJCI010000152">
    <property type="protein sequence ID" value="KAK7241774.1"/>
    <property type="molecule type" value="Genomic_DNA"/>
</dbReference>
<organism evidence="2 3">
    <name type="scientific">Aureococcus anophagefferens</name>
    <name type="common">Harmful bloom alga</name>
    <dbReference type="NCBI Taxonomy" id="44056"/>
    <lineage>
        <taxon>Eukaryota</taxon>
        <taxon>Sar</taxon>
        <taxon>Stramenopiles</taxon>
        <taxon>Ochrophyta</taxon>
        <taxon>Pelagophyceae</taxon>
        <taxon>Pelagomonadales</taxon>
        <taxon>Pelagomonadaceae</taxon>
        <taxon>Aureococcus</taxon>
    </lineage>
</organism>
<proteinExistence type="predicted"/>
<dbReference type="Proteomes" id="UP001363151">
    <property type="component" value="Unassembled WGS sequence"/>
</dbReference>